<gene>
    <name evidence="13" type="primary">ywqF</name>
    <name evidence="13" type="ORF">AFERRI_230019</name>
    <name evidence="15" type="ORF">AFERRI_50635</name>
    <name evidence="14" type="ORF">H2515_11770</name>
</gene>
<evidence type="ECO:0000256" key="7">
    <source>
        <dbReference type="ARBA" id="ARBA00047473"/>
    </source>
</evidence>
<dbReference type="Proteomes" id="UP000595420">
    <property type="component" value="Chromosome"/>
</dbReference>
<evidence type="ECO:0000259" key="12">
    <source>
        <dbReference type="SMART" id="SM00984"/>
    </source>
</evidence>
<organism evidence="13">
    <name type="scientific">Acidithiobacillus ferrivorans</name>
    <dbReference type="NCBI Taxonomy" id="160808"/>
    <lineage>
        <taxon>Bacteria</taxon>
        <taxon>Pseudomonadati</taxon>
        <taxon>Pseudomonadota</taxon>
        <taxon>Acidithiobacillia</taxon>
        <taxon>Acidithiobacillales</taxon>
        <taxon>Acidithiobacillaceae</taxon>
        <taxon>Acidithiobacillus</taxon>
    </lineage>
</organism>
<dbReference type="OrthoDB" id="5292289at2"/>
<evidence type="ECO:0000256" key="6">
    <source>
        <dbReference type="ARBA" id="ARBA00023027"/>
    </source>
</evidence>
<evidence type="ECO:0000256" key="10">
    <source>
        <dbReference type="PIRSR" id="PIRSR500134-2"/>
    </source>
</evidence>
<dbReference type="AlphaFoldDB" id="A0A060ULD0"/>
<dbReference type="SUPFAM" id="SSF52413">
    <property type="entry name" value="UDP-glucose/GDP-mannose dehydrogenase C-terminal domain"/>
    <property type="match status" value="1"/>
</dbReference>
<feature type="domain" description="UDP-glucose/GDP-mannose dehydrogenase C-terminal" evidence="12">
    <location>
        <begin position="315"/>
        <end position="419"/>
    </location>
</feature>
<keyword evidence="6 8" id="KW-0520">NAD</keyword>
<keyword evidence="16" id="KW-1185">Reference proteome</keyword>
<comment type="similarity">
    <text evidence="2 8">Belongs to the UDP-glucose/GDP-mannose dehydrogenase family.</text>
</comment>
<dbReference type="InterPro" id="IPR014026">
    <property type="entry name" value="UDP-Glc/GDP-Man_DH_dimer"/>
</dbReference>
<feature type="binding site" evidence="10">
    <location>
        <position position="206"/>
    </location>
    <ligand>
        <name>substrate</name>
    </ligand>
</feature>
<sequence>MKHIAVIGVGYVGLTTAACLAELGHHVTGVDMDEGKIVLLRRGDIPFSEPELPELVEQNVRAGRLNFTTSYQEAMQRADMAFICVGTPPTPSGHADMSQVEEAARQVALSATRSLIVVLKSTTPPGGNAERVADILARHLSPGINAPLVVNPEFLREGSAVYDTFHPDRAVIGAWDSAAAEAVAALYAPLRCPVLLTDPASAQLTKYASNAFLATKISFINEISRIAERVGANIHAIAQGMGFDERIGAEFLESGLGYGGSCFPKDVLALSAIAEQQGYYSQFLHAVTDINAGQRGLAVAKLGEVLGDLHGKAIGVLGLAFKSHTDDVRESPALSVISMLCQQGAVVRAYDPVATSTAQKVLPPHAALEYCADAYAAVRGCHAVLIATNWPEFRSLDWSRVHSSMAGNAVMDGRGLLSPDAMRGMGFEYLAFAN</sequence>
<dbReference type="EMBL" id="CP059488">
    <property type="protein sequence ID" value="QQD72092.1"/>
    <property type="molecule type" value="Genomic_DNA"/>
</dbReference>
<feature type="binding site" evidence="10">
    <location>
        <begin position="154"/>
        <end position="157"/>
    </location>
    <ligand>
        <name>substrate</name>
    </ligand>
</feature>
<dbReference type="InterPro" id="IPR028357">
    <property type="entry name" value="UDPglc_DH_bac"/>
</dbReference>
<evidence type="ECO:0000313" key="14">
    <source>
        <dbReference type="EMBL" id="QQD72092.1"/>
    </source>
</evidence>
<reference evidence="13" key="1">
    <citation type="submission" date="2014-03" db="EMBL/GenBank/DDBJ databases">
        <authorList>
            <person name="Genoscope - CEA"/>
        </authorList>
    </citation>
    <scope>NUCLEOTIDE SEQUENCE [LARGE SCALE GENOMIC DNA]</scope>
    <source>
        <strain evidence="13">CF27</strain>
    </source>
</reference>
<dbReference type="Gene3D" id="3.40.50.720">
    <property type="entry name" value="NAD(P)-binding Rossmann-like Domain"/>
    <property type="match status" value="2"/>
</dbReference>
<evidence type="ECO:0000313" key="13">
    <source>
        <dbReference type="EMBL" id="CDQ09161.1"/>
    </source>
</evidence>
<evidence type="ECO:0000313" key="15">
    <source>
        <dbReference type="EMBL" id="SMH67434.1"/>
    </source>
</evidence>
<dbReference type="GO" id="GO:0000271">
    <property type="term" value="P:polysaccharide biosynthetic process"/>
    <property type="evidence" value="ECO:0007669"/>
    <property type="project" value="InterPro"/>
</dbReference>
<reference evidence="13" key="2">
    <citation type="submission" date="2014-07" db="EMBL/GenBank/DDBJ databases">
        <title>Initial genome analysis of the psychrotolerant acidophile Acidithiobacillus ferrivorans CF27: insights into iron and sulfur oxidation pathways and into biofilm formation.</title>
        <authorList>
            <person name="Talla E."/>
            <person name="Hedrich S."/>
            <person name="Mangenot S."/>
            <person name="Ji B."/>
            <person name="Johnson D.B."/>
            <person name="Barbe V."/>
            <person name="Bonnefoy V."/>
        </authorList>
    </citation>
    <scope>NUCLEOTIDE SEQUENCE [LARGE SCALE GENOMIC DNA]</scope>
    <source>
        <strain evidence="13">CF27</strain>
    </source>
</reference>
<dbReference type="EMBL" id="CCCS020000016">
    <property type="protein sequence ID" value="CDQ09161.1"/>
    <property type="molecule type" value="Genomic_DNA"/>
</dbReference>
<dbReference type="SUPFAM" id="SSF48179">
    <property type="entry name" value="6-phosphogluconate dehydrogenase C-terminal domain-like"/>
    <property type="match status" value="1"/>
</dbReference>
<evidence type="ECO:0000256" key="8">
    <source>
        <dbReference type="PIRNR" id="PIRNR000124"/>
    </source>
</evidence>
<dbReference type="PIRSF" id="PIRSF000124">
    <property type="entry name" value="UDPglc_GDPman_dh"/>
    <property type="match status" value="1"/>
</dbReference>
<feature type="binding site" evidence="11">
    <location>
        <position position="87"/>
    </location>
    <ligand>
        <name>NAD(+)</name>
        <dbReference type="ChEBI" id="CHEBI:57540"/>
    </ligand>
</feature>
<evidence type="ECO:0000256" key="5">
    <source>
        <dbReference type="ARBA" id="ARBA00023002"/>
    </source>
</evidence>
<dbReference type="NCBIfam" id="TIGR03026">
    <property type="entry name" value="NDP-sugDHase"/>
    <property type="match status" value="1"/>
</dbReference>
<dbReference type="SMART" id="SM00984">
    <property type="entry name" value="UDPG_MGDP_dh_C"/>
    <property type="match status" value="1"/>
</dbReference>
<dbReference type="RefSeq" id="WP_014028430.1">
    <property type="nucleotide sequence ID" value="NZ_CCCS020000016.1"/>
</dbReference>
<feature type="binding site" evidence="10">
    <location>
        <begin position="251"/>
        <end position="255"/>
    </location>
    <ligand>
        <name>substrate</name>
    </ligand>
</feature>
<dbReference type="GO" id="GO:0003979">
    <property type="term" value="F:UDP-glucose 6-dehydrogenase activity"/>
    <property type="evidence" value="ECO:0007669"/>
    <property type="project" value="UniProtKB-EC"/>
</dbReference>
<evidence type="ECO:0000256" key="4">
    <source>
        <dbReference type="ARBA" id="ARBA00015132"/>
    </source>
</evidence>
<feature type="binding site" evidence="11">
    <location>
        <position position="36"/>
    </location>
    <ligand>
        <name>NAD(+)</name>
        <dbReference type="ChEBI" id="CHEBI:57540"/>
    </ligand>
</feature>
<dbReference type="GO" id="GO:0051287">
    <property type="term" value="F:NAD binding"/>
    <property type="evidence" value="ECO:0007669"/>
    <property type="project" value="InterPro"/>
</dbReference>
<feature type="active site" description="Nucleophile" evidence="9">
    <location>
        <position position="262"/>
    </location>
</feature>
<reference evidence="15 16" key="3">
    <citation type="submission" date="2017-03" db="EMBL/GenBank/DDBJ databases">
        <authorList>
            <person name="Regsiter A."/>
            <person name="William W."/>
        </authorList>
    </citation>
    <scope>NUCLEOTIDE SEQUENCE [LARGE SCALE GENOMIC DNA]</scope>
    <source>
        <strain evidence="15">PRJEB5721</strain>
    </source>
</reference>
<feature type="binding site" evidence="11">
    <location>
        <position position="157"/>
    </location>
    <ligand>
        <name>NAD(+)</name>
        <dbReference type="ChEBI" id="CHEBI:57540"/>
    </ligand>
</feature>
<name>A0A060ULD0_9PROT</name>
<feature type="binding site" evidence="11">
    <location>
        <position position="122"/>
    </location>
    <ligand>
        <name>NAD(+)</name>
        <dbReference type="ChEBI" id="CHEBI:57540"/>
    </ligand>
</feature>
<dbReference type="Pfam" id="PF03720">
    <property type="entry name" value="UDPG_MGDP_dh_C"/>
    <property type="match status" value="1"/>
</dbReference>
<dbReference type="InterPro" id="IPR008927">
    <property type="entry name" value="6-PGluconate_DH-like_C_sf"/>
</dbReference>
<feature type="binding site" evidence="10">
    <location>
        <position position="259"/>
    </location>
    <ligand>
        <name>substrate</name>
    </ligand>
</feature>
<protein>
    <recommendedName>
        <fullName evidence="4 8">UDP-glucose 6-dehydrogenase</fullName>
        <ecNumber evidence="3 8">1.1.1.22</ecNumber>
    </recommendedName>
</protein>
<dbReference type="UniPathway" id="UPA00038">
    <property type="reaction ID" value="UER00491"/>
</dbReference>
<dbReference type="PANTHER" id="PTHR43750">
    <property type="entry name" value="UDP-GLUCOSE 6-DEHYDROGENASE TUAD"/>
    <property type="match status" value="1"/>
</dbReference>
<accession>A0A060ULD0</accession>
<dbReference type="InterPro" id="IPR036220">
    <property type="entry name" value="UDP-Glc/GDP-Man_DH_C_sf"/>
</dbReference>
<keyword evidence="5 8" id="KW-0560">Oxidoreductase</keyword>
<dbReference type="EC" id="1.1.1.22" evidence="3 8"/>
<feature type="binding site" evidence="11">
    <location>
        <position position="265"/>
    </location>
    <ligand>
        <name>NAD(+)</name>
        <dbReference type="ChEBI" id="CHEBI:57540"/>
    </ligand>
</feature>
<evidence type="ECO:0000256" key="3">
    <source>
        <dbReference type="ARBA" id="ARBA00012954"/>
    </source>
</evidence>
<feature type="binding site" evidence="11">
    <location>
        <position position="329"/>
    </location>
    <ligand>
        <name>NAD(+)</name>
        <dbReference type="ChEBI" id="CHEBI:57540"/>
    </ligand>
</feature>
<feature type="binding site" evidence="11">
    <location>
        <position position="31"/>
    </location>
    <ligand>
        <name>NAD(+)</name>
        <dbReference type="ChEBI" id="CHEBI:57540"/>
    </ligand>
</feature>
<evidence type="ECO:0000256" key="2">
    <source>
        <dbReference type="ARBA" id="ARBA00006601"/>
    </source>
</evidence>
<feature type="binding site" evidence="10">
    <location>
        <position position="322"/>
    </location>
    <ligand>
        <name>substrate</name>
    </ligand>
</feature>
<dbReference type="GO" id="GO:0006065">
    <property type="term" value="P:UDP-glucuronate biosynthetic process"/>
    <property type="evidence" value="ECO:0007669"/>
    <property type="project" value="UniProtKB-UniPathway"/>
</dbReference>
<dbReference type="Proteomes" id="UP000193925">
    <property type="component" value="Chromosome AFERRI"/>
</dbReference>
<dbReference type="PROSITE" id="PS51257">
    <property type="entry name" value="PROKAR_LIPOPROTEIN"/>
    <property type="match status" value="1"/>
</dbReference>
<dbReference type="Pfam" id="PF03721">
    <property type="entry name" value="UDPG_MGDP_dh_N"/>
    <property type="match status" value="1"/>
</dbReference>
<dbReference type="EMBL" id="LT841305">
    <property type="protein sequence ID" value="SMH67434.1"/>
    <property type="molecule type" value="Genomic_DNA"/>
</dbReference>
<dbReference type="Pfam" id="PF00984">
    <property type="entry name" value="UDPG_MGDP_dh"/>
    <property type="match status" value="1"/>
</dbReference>
<evidence type="ECO:0000313" key="17">
    <source>
        <dbReference type="Proteomes" id="UP000595420"/>
    </source>
</evidence>
<dbReference type="PIRSF" id="PIRSF500134">
    <property type="entry name" value="UDPglc_DH_bac"/>
    <property type="match status" value="1"/>
</dbReference>
<comment type="catalytic activity">
    <reaction evidence="7 8">
        <text>UDP-alpha-D-glucose + 2 NAD(+) + H2O = UDP-alpha-D-glucuronate + 2 NADH + 3 H(+)</text>
        <dbReference type="Rhea" id="RHEA:23596"/>
        <dbReference type="ChEBI" id="CHEBI:15377"/>
        <dbReference type="ChEBI" id="CHEBI:15378"/>
        <dbReference type="ChEBI" id="CHEBI:57540"/>
        <dbReference type="ChEBI" id="CHEBI:57945"/>
        <dbReference type="ChEBI" id="CHEBI:58052"/>
        <dbReference type="ChEBI" id="CHEBI:58885"/>
        <dbReference type="EC" id="1.1.1.22"/>
    </reaction>
</comment>
<dbReference type="InterPro" id="IPR017476">
    <property type="entry name" value="UDP-Glc/GDP-Man"/>
</dbReference>
<dbReference type="SUPFAM" id="SSF51735">
    <property type="entry name" value="NAD(P)-binding Rossmann-fold domains"/>
    <property type="match status" value="1"/>
</dbReference>
<dbReference type="InterPro" id="IPR014027">
    <property type="entry name" value="UDP-Glc/GDP-Man_DH_C"/>
</dbReference>
<evidence type="ECO:0000256" key="9">
    <source>
        <dbReference type="PIRSR" id="PIRSR500134-1"/>
    </source>
</evidence>
<evidence type="ECO:0000313" key="16">
    <source>
        <dbReference type="Proteomes" id="UP000193925"/>
    </source>
</evidence>
<reference evidence="14 17" key="4">
    <citation type="submission" date="2020-07" db="EMBL/GenBank/DDBJ databases">
        <title>Complete genome sequence analysis of Acidithiobacillus ferrivorans XJFY6S-08 reveals extreme environmental adaptation to alpine acid mine drainage.</title>
        <authorList>
            <person name="Yan L."/>
            <person name="Ni Y."/>
        </authorList>
    </citation>
    <scope>NUCLEOTIDE SEQUENCE [LARGE SCALE GENOMIC DNA]</scope>
    <source>
        <strain evidence="14 17">XJFY6S-08</strain>
    </source>
</reference>
<comment type="pathway">
    <text evidence="1">Nucleotide-sugar biosynthesis; UDP-alpha-D-glucuronate biosynthesis; UDP-alpha-D-glucuronate from UDP-alpha-D-glucose: step 1/1.</text>
</comment>
<dbReference type="InterPro" id="IPR001732">
    <property type="entry name" value="UDP-Glc/GDP-Man_DH_N"/>
</dbReference>
<dbReference type="InterPro" id="IPR036291">
    <property type="entry name" value="NAD(P)-bd_dom_sf"/>
</dbReference>
<dbReference type="PANTHER" id="PTHR43750:SF3">
    <property type="entry name" value="UDP-GLUCOSE 6-DEHYDROGENASE TUAD"/>
    <property type="match status" value="1"/>
</dbReference>
<dbReference type="Gene3D" id="1.20.5.100">
    <property type="entry name" value="Cytochrome c1, transmembrane anchor, C-terminal"/>
    <property type="match status" value="1"/>
</dbReference>
<evidence type="ECO:0000256" key="1">
    <source>
        <dbReference type="ARBA" id="ARBA00004701"/>
    </source>
</evidence>
<evidence type="ECO:0000256" key="11">
    <source>
        <dbReference type="PIRSR" id="PIRSR500134-3"/>
    </source>
</evidence>
<proteinExistence type="inferred from homology"/>